<organism evidence="2">
    <name type="scientific">Schlesneria paludicola</name>
    <dbReference type="NCBI Taxonomy" id="360056"/>
    <lineage>
        <taxon>Bacteria</taxon>
        <taxon>Pseudomonadati</taxon>
        <taxon>Planctomycetota</taxon>
        <taxon>Planctomycetia</taxon>
        <taxon>Planctomycetales</taxon>
        <taxon>Planctomycetaceae</taxon>
        <taxon>Schlesneria</taxon>
    </lineage>
</organism>
<evidence type="ECO:0000259" key="1">
    <source>
        <dbReference type="Pfam" id="PF13360"/>
    </source>
</evidence>
<name>A0A7C2K266_9PLAN</name>
<dbReference type="PANTHER" id="PTHR34512">
    <property type="entry name" value="CELL SURFACE PROTEIN"/>
    <property type="match status" value="1"/>
</dbReference>
<comment type="caution">
    <text evidence="2">The sequence shown here is derived from an EMBL/GenBank/DDBJ whole genome shotgun (WGS) entry which is preliminary data.</text>
</comment>
<sequence>MARGTFINALLVAAVIGTSDTVWSGDWPQWMGPGRDGVWDEAGVIDSIPADGLTVKWRVPVHAGYSGPAVAAGKVYLTEFERQAGEAVNDPGRRAELKGIERVRCFHAETGEELWQHAYERSYSISYPSGPRATPTVSGGKVYALGAEGNLWCLDAHTGDVAWSKDLQQAYKTTAPIWGFCAAPLVDGQKLICVVGGEGSVAVAFDKETGRELWRALSASEPGYAPPTVITAAGVRQLLIWDADKINSLNPETGQVYWSQPLKPNYGMSIMSPRQSGEYLFASGMGKVGALFRLKQDQPGAEVVWRGQAKTALYAANTTPLIEDGVIYGVDCDTGFLMGVDLETGRRLWETPQPTTGDRRGGHGTAFLVKHGDRHFLFSETGDLILAKLRPSGYEELGRFHVIEPTNECFGRNVVWTHPAFSSQSLFARNDKELVCVSLKTP</sequence>
<gene>
    <name evidence="2" type="ORF">ENQ76_13375</name>
</gene>
<reference evidence="2" key="1">
    <citation type="journal article" date="2020" name="mSystems">
        <title>Genome- and Community-Level Interaction Insights into Carbon Utilization and Element Cycling Functions of Hydrothermarchaeota in Hydrothermal Sediment.</title>
        <authorList>
            <person name="Zhou Z."/>
            <person name="Liu Y."/>
            <person name="Xu W."/>
            <person name="Pan J."/>
            <person name="Luo Z.H."/>
            <person name="Li M."/>
        </authorList>
    </citation>
    <scope>NUCLEOTIDE SEQUENCE [LARGE SCALE GENOMIC DNA]</scope>
    <source>
        <strain evidence="2">SpSt-339</strain>
    </source>
</reference>
<dbReference type="InterPro" id="IPR018391">
    <property type="entry name" value="PQQ_b-propeller_rpt"/>
</dbReference>
<feature type="domain" description="Pyrrolo-quinoline quinone repeat" evidence="1">
    <location>
        <begin position="101"/>
        <end position="350"/>
    </location>
</feature>
<accession>A0A7C2K266</accession>
<dbReference type="AlphaFoldDB" id="A0A7C2K266"/>
<dbReference type="SMART" id="SM00564">
    <property type="entry name" value="PQQ"/>
    <property type="match status" value="5"/>
</dbReference>
<protein>
    <submittedName>
        <fullName evidence="2">Pyrrolo-quinoline quinone</fullName>
    </submittedName>
</protein>
<proteinExistence type="predicted"/>
<dbReference type="InterPro" id="IPR002372">
    <property type="entry name" value="PQQ_rpt_dom"/>
</dbReference>
<evidence type="ECO:0000313" key="2">
    <source>
        <dbReference type="EMBL" id="HEN16447.1"/>
    </source>
</evidence>
<dbReference type="InterPro" id="IPR011047">
    <property type="entry name" value="Quinoprotein_ADH-like_sf"/>
</dbReference>
<dbReference type="PANTHER" id="PTHR34512:SF30">
    <property type="entry name" value="OUTER MEMBRANE PROTEIN ASSEMBLY FACTOR BAMB"/>
    <property type="match status" value="1"/>
</dbReference>
<dbReference type="Gene3D" id="2.130.10.10">
    <property type="entry name" value="YVTN repeat-like/Quinoprotein amine dehydrogenase"/>
    <property type="match status" value="1"/>
</dbReference>
<dbReference type="InterPro" id="IPR015943">
    <property type="entry name" value="WD40/YVTN_repeat-like_dom_sf"/>
</dbReference>
<dbReference type="Pfam" id="PF13360">
    <property type="entry name" value="PQQ_2"/>
    <property type="match status" value="1"/>
</dbReference>
<dbReference type="SUPFAM" id="SSF50998">
    <property type="entry name" value="Quinoprotein alcohol dehydrogenase-like"/>
    <property type="match status" value="1"/>
</dbReference>
<dbReference type="Gene3D" id="2.40.10.480">
    <property type="match status" value="1"/>
</dbReference>
<dbReference type="EMBL" id="DSOK01000368">
    <property type="protein sequence ID" value="HEN16447.1"/>
    <property type="molecule type" value="Genomic_DNA"/>
</dbReference>